<evidence type="ECO:0000256" key="4">
    <source>
        <dbReference type="ARBA" id="ARBA00022692"/>
    </source>
</evidence>
<evidence type="ECO:0000256" key="2">
    <source>
        <dbReference type="ARBA" id="ARBA00007079"/>
    </source>
</evidence>
<organism evidence="10 11">
    <name type="scientific">Actinidia rufa</name>
    <dbReference type="NCBI Taxonomy" id="165716"/>
    <lineage>
        <taxon>Eukaryota</taxon>
        <taxon>Viridiplantae</taxon>
        <taxon>Streptophyta</taxon>
        <taxon>Embryophyta</taxon>
        <taxon>Tracheophyta</taxon>
        <taxon>Spermatophyta</taxon>
        <taxon>Magnoliopsida</taxon>
        <taxon>eudicotyledons</taxon>
        <taxon>Gunneridae</taxon>
        <taxon>Pentapetalae</taxon>
        <taxon>asterids</taxon>
        <taxon>Ericales</taxon>
        <taxon>Actinidiaceae</taxon>
        <taxon>Actinidia</taxon>
    </lineage>
</organism>
<evidence type="ECO:0000313" key="11">
    <source>
        <dbReference type="Proteomes" id="UP000585474"/>
    </source>
</evidence>
<dbReference type="EMBL" id="BJWL01000028">
    <property type="protein sequence ID" value="GFZ19682.1"/>
    <property type="molecule type" value="Genomic_DNA"/>
</dbReference>
<feature type="transmembrane region" description="Helical" evidence="9">
    <location>
        <begin position="133"/>
        <end position="155"/>
    </location>
</feature>
<comment type="caution">
    <text evidence="10">The sequence shown here is derived from an EMBL/GenBank/DDBJ whole genome shotgun (WGS) entry which is preliminary data.</text>
</comment>
<feature type="transmembrane region" description="Helical" evidence="9">
    <location>
        <begin position="45"/>
        <end position="64"/>
    </location>
</feature>
<evidence type="ECO:0000256" key="3">
    <source>
        <dbReference type="ARBA" id="ARBA00022448"/>
    </source>
</evidence>
<keyword evidence="11" id="KW-1185">Reference proteome</keyword>
<keyword evidence="8" id="KW-0407">Ion channel</keyword>
<proteinExistence type="inferred from homology"/>
<dbReference type="Pfam" id="PF11744">
    <property type="entry name" value="ALMT"/>
    <property type="match status" value="1"/>
</dbReference>
<evidence type="ECO:0000256" key="7">
    <source>
        <dbReference type="ARBA" id="ARBA00023136"/>
    </source>
</evidence>
<dbReference type="GO" id="GO:0034220">
    <property type="term" value="P:monoatomic ion transmembrane transport"/>
    <property type="evidence" value="ECO:0007669"/>
    <property type="project" value="UniProtKB-KW"/>
</dbReference>
<evidence type="ECO:0000256" key="5">
    <source>
        <dbReference type="ARBA" id="ARBA00022989"/>
    </source>
</evidence>
<dbReference type="PANTHER" id="PTHR31086">
    <property type="entry name" value="ALUMINUM-ACTIVATED MALATE TRANSPORTER 10"/>
    <property type="match status" value="1"/>
</dbReference>
<evidence type="ECO:0000256" key="8">
    <source>
        <dbReference type="ARBA" id="ARBA00023303"/>
    </source>
</evidence>
<dbReference type="GO" id="GO:0015743">
    <property type="term" value="P:malate transport"/>
    <property type="evidence" value="ECO:0007669"/>
    <property type="project" value="InterPro"/>
</dbReference>
<accession>A0A7J0H992</accession>
<dbReference type="AlphaFoldDB" id="A0A7J0H992"/>
<comment type="subcellular location">
    <subcellularLocation>
        <location evidence="1">Membrane</location>
        <topology evidence="1">Multi-pass membrane protein</topology>
    </subcellularLocation>
</comment>
<keyword evidence="6" id="KW-0406">Ion transport</keyword>
<reference evidence="10 11" key="1">
    <citation type="submission" date="2019-07" db="EMBL/GenBank/DDBJ databases">
        <title>De Novo Assembly of kiwifruit Actinidia rufa.</title>
        <authorList>
            <person name="Sugita-Konishi S."/>
            <person name="Sato K."/>
            <person name="Mori E."/>
            <person name="Abe Y."/>
            <person name="Kisaki G."/>
            <person name="Hamano K."/>
            <person name="Suezawa K."/>
            <person name="Otani M."/>
            <person name="Fukuda T."/>
            <person name="Manabe T."/>
            <person name="Gomi K."/>
            <person name="Tabuchi M."/>
            <person name="Akimitsu K."/>
            <person name="Kataoka I."/>
        </authorList>
    </citation>
    <scope>NUCLEOTIDE SEQUENCE [LARGE SCALE GENOMIC DNA]</scope>
    <source>
        <strain evidence="11">cv. Fuchu</strain>
    </source>
</reference>
<evidence type="ECO:0000256" key="9">
    <source>
        <dbReference type="SAM" id="Phobius"/>
    </source>
</evidence>
<sequence>MSSTVITIPNEDEITLNKKKTFQFAPPSIVSSIVSMQSATLGKGLNRGIGTILGGGLGCLAAILADEVGGIGNIIIVGISVFVFGAAATYARLVPSIKRRYEYGAVIFILTFNLVVVSGLRADKIIKLARERLSTICMGFAICIFINLLIFPMWASDELHNSLATRFEKLACCIEECLEEYFRIVNEKENQLSANFSSCKSVLQSKSNDESLKTNNSLQGPEWYISGKFFPDGNRGIENLGFLIPGTNTNKLEMLLESLLLPLFHCKGVFNILDRCVIPIPWIFVNQLTNIQLVDNIDDLFKLYYQPSPAIRQSIKEPCEVVGSSLVWTLRQLGGSIMKMERCRPEALMASKSHSTNIELSLVTSHSILGAAENGEGLAMASFVFLLMKLVEEVEVLAKEVDELGELASFQTK</sequence>
<dbReference type="Proteomes" id="UP000585474">
    <property type="component" value="Unassembled WGS sequence"/>
</dbReference>
<comment type="similarity">
    <text evidence="2">Belongs to the aromatic acid exporter (TC 2.A.85) family.</text>
</comment>
<evidence type="ECO:0000256" key="1">
    <source>
        <dbReference type="ARBA" id="ARBA00004141"/>
    </source>
</evidence>
<dbReference type="GO" id="GO:0016020">
    <property type="term" value="C:membrane"/>
    <property type="evidence" value="ECO:0007669"/>
    <property type="project" value="UniProtKB-SubCell"/>
</dbReference>
<evidence type="ECO:0000256" key="6">
    <source>
        <dbReference type="ARBA" id="ARBA00023065"/>
    </source>
</evidence>
<keyword evidence="7 9" id="KW-0472">Membrane</keyword>
<gene>
    <name evidence="10" type="ORF">Acr_28g0003870</name>
</gene>
<dbReference type="OrthoDB" id="68611at2759"/>
<feature type="transmembrane region" description="Helical" evidence="9">
    <location>
        <begin position="103"/>
        <end position="121"/>
    </location>
</feature>
<keyword evidence="3" id="KW-0813">Transport</keyword>
<dbReference type="InterPro" id="IPR020966">
    <property type="entry name" value="ALMT"/>
</dbReference>
<protein>
    <submittedName>
        <fullName evidence="10">Aluminum activated malate transporter family protein</fullName>
    </submittedName>
</protein>
<keyword evidence="5 9" id="KW-1133">Transmembrane helix</keyword>
<keyword evidence="4 9" id="KW-0812">Transmembrane</keyword>
<evidence type="ECO:0000313" key="10">
    <source>
        <dbReference type="EMBL" id="GFZ19682.1"/>
    </source>
</evidence>
<feature type="transmembrane region" description="Helical" evidence="9">
    <location>
        <begin position="71"/>
        <end position="91"/>
    </location>
</feature>
<name>A0A7J0H992_9ERIC</name>